<dbReference type="InterPro" id="IPR011008">
    <property type="entry name" value="Dimeric_a/b-barrel"/>
</dbReference>
<evidence type="ECO:0000259" key="4">
    <source>
        <dbReference type="Pfam" id="PF01037"/>
    </source>
</evidence>
<protein>
    <submittedName>
        <fullName evidence="6">Lrp/AsnC family transcriptional regulator</fullName>
    </submittedName>
</protein>
<feature type="domain" description="HTH asnC-type" evidence="5">
    <location>
        <begin position="83"/>
        <end position="121"/>
    </location>
</feature>
<feature type="domain" description="Transcription regulator AsnC/Lrp ligand binding" evidence="4">
    <location>
        <begin position="145"/>
        <end position="211"/>
    </location>
</feature>
<sequence length="420" mass="45824">MDLPGAAHLMLAARVIHLDFASAVFDAMVDGWGLQQRVRFLDENDTWLDSRSSWRSVSGSLSGPARAGTMACVDRIPNGRLSEADIALLDALHANPRASFEKLAATLGVAPVTVARRWRRLNEAGQAWVSSVPSPRLAMSGAVCEIEPDPGRAVPVAAALATLPQVISVYLTSNQYAVHTIVLADELDKLTMLLLEVIPEVPGALRVRSHLGTQWLSGARWRLGAITGSQRSSVTGTEAGDGRAETARTLVFDNQERELYLALQHDGRVGYRELARQLGIPEHQVRRQTESLLRRGMLTFRTDFARPEGGWPTELVLWLSVPHDRVEQVGLQLAEWPETRIALATIGSANLLVMAQLHQIGEVGRLRARLAEVDRGTVVVDESVVLRPVKSWGRLLGAAGHAVGVVPVDPWSAPFADFHH</sequence>
<proteinExistence type="predicted"/>
<dbReference type="Pfam" id="PF01037">
    <property type="entry name" value="AsnC_trans_reg"/>
    <property type="match status" value="1"/>
</dbReference>
<dbReference type="SUPFAM" id="SSF54909">
    <property type="entry name" value="Dimeric alpha+beta barrel"/>
    <property type="match status" value="1"/>
</dbReference>
<evidence type="ECO:0000259" key="5">
    <source>
        <dbReference type="Pfam" id="PF13404"/>
    </source>
</evidence>
<keyword evidence="3" id="KW-0804">Transcription</keyword>
<dbReference type="SUPFAM" id="SSF46785">
    <property type="entry name" value="Winged helix' DNA-binding domain"/>
    <property type="match status" value="2"/>
</dbReference>
<dbReference type="Proteomes" id="UP001500305">
    <property type="component" value="Unassembled WGS sequence"/>
</dbReference>
<dbReference type="Gene3D" id="1.10.10.10">
    <property type="entry name" value="Winged helix-like DNA-binding domain superfamily/Winged helix DNA-binding domain"/>
    <property type="match status" value="2"/>
</dbReference>
<dbReference type="PRINTS" id="PR00033">
    <property type="entry name" value="HTHASNC"/>
</dbReference>
<organism evidence="6 7">
    <name type="scientific">Kitasatospora cystarginea</name>
    <dbReference type="NCBI Taxonomy" id="58350"/>
    <lineage>
        <taxon>Bacteria</taxon>
        <taxon>Bacillati</taxon>
        <taxon>Actinomycetota</taxon>
        <taxon>Actinomycetes</taxon>
        <taxon>Kitasatosporales</taxon>
        <taxon>Streptomycetaceae</taxon>
        <taxon>Kitasatospora</taxon>
    </lineage>
</organism>
<evidence type="ECO:0000256" key="1">
    <source>
        <dbReference type="ARBA" id="ARBA00023015"/>
    </source>
</evidence>
<keyword evidence="7" id="KW-1185">Reference proteome</keyword>
<keyword evidence="2" id="KW-0238">DNA-binding</keyword>
<dbReference type="InterPro" id="IPR036390">
    <property type="entry name" value="WH_DNA-bd_sf"/>
</dbReference>
<dbReference type="InterPro" id="IPR036388">
    <property type="entry name" value="WH-like_DNA-bd_sf"/>
</dbReference>
<dbReference type="Gene3D" id="3.30.70.920">
    <property type="match status" value="1"/>
</dbReference>
<gene>
    <name evidence="6" type="ORF">GCM10010430_52460</name>
</gene>
<evidence type="ECO:0000313" key="7">
    <source>
        <dbReference type="Proteomes" id="UP001500305"/>
    </source>
</evidence>
<dbReference type="InterPro" id="IPR019888">
    <property type="entry name" value="Tscrpt_reg_AsnC-like"/>
</dbReference>
<dbReference type="SMART" id="SM00344">
    <property type="entry name" value="HTH_ASNC"/>
    <property type="match status" value="1"/>
</dbReference>
<dbReference type="Pfam" id="PF13404">
    <property type="entry name" value="HTH_AsnC-type"/>
    <property type="match status" value="1"/>
</dbReference>
<reference evidence="6 7" key="1">
    <citation type="journal article" date="2019" name="Int. J. Syst. Evol. Microbiol.">
        <title>The Global Catalogue of Microorganisms (GCM) 10K type strain sequencing project: providing services to taxonomists for standard genome sequencing and annotation.</title>
        <authorList>
            <consortium name="The Broad Institute Genomics Platform"/>
            <consortium name="The Broad Institute Genome Sequencing Center for Infectious Disease"/>
            <person name="Wu L."/>
            <person name="Ma J."/>
        </authorList>
    </citation>
    <scope>NUCLEOTIDE SEQUENCE [LARGE SCALE GENOMIC DNA]</scope>
    <source>
        <strain evidence="6 7">JCM 7356</strain>
    </source>
</reference>
<evidence type="ECO:0000313" key="6">
    <source>
        <dbReference type="EMBL" id="GAA2261610.1"/>
    </source>
</evidence>
<dbReference type="PANTHER" id="PTHR30154:SF34">
    <property type="entry name" value="TRANSCRIPTIONAL REGULATOR AZLB"/>
    <property type="match status" value="1"/>
</dbReference>
<comment type="caution">
    <text evidence="6">The sequence shown here is derived from an EMBL/GenBank/DDBJ whole genome shotgun (WGS) entry which is preliminary data.</text>
</comment>
<evidence type="ECO:0000256" key="2">
    <source>
        <dbReference type="ARBA" id="ARBA00023125"/>
    </source>
</evidence>
<dbReference type="EMBL" id="BAAATR010000026">
    <property type="protein sequence ID" value="GAA2261610.1"/>
    <property type="molecule type" value="Genomic_DNA"/>
</dbReference>
<dbReference type="InterPro" id="IPR000485">
    <property type="entry name" value="AsnC-type_HTH_dom"/>
</dbReference>
<accession>A0ABN3ELF4</accession>
<evidence type="ECO:0000256" key="3">
    <source>
        <dbReference type="ARBA" id="ARBA00023163"/>
    </source>
</evidence>
<name>A0ABN3ELF4_9ACTN</name>
<dbReference type="InterPro" id="IPR019887">
    <property type="entry name" value="Tscrpt_reg_AsnC/Lrp_C"/>
</dbReference>
<dbReference type="PANTHER" id="PTHR30154">
    <property type="entry name" value="LEUCINE-RESPONSIVE REGULATORY PROTEIN"/>
    <property type="match status" value="1"/>
</dbReference>
<keyword evidence="1" id="KW-0805">Transcription regulation</keyword>